<proteinExistence type="predicted"/>
<protein>
    <submittedName>
        <fullName evidence="1">Uncharacterized protein</fullName>
    </submittedName>
</protein>
<name>A0ABQ0BFW2_9FIRM</name>
<keyword evidence="2" id="KW-1185">Reference proteome</keyword>
<dbReference type="Proteomes" id="UP001600943">
    <property type="component" value="Unassembled WGS sequence"/>
</dbReference>
<evidence type="ECO:0000313" key="1">
    <source>
        <dbReference type="EMBL" id="GAA6410316.1"/>
    </source>
</evidence>
<gene>
    <name evidence="1" type="ORF">K040078D81_44330</name>
</gene>
<sequence>MLDTGLNTADYCTEADECELLMSFCELVDTMLKDIQHLKAECIRTRHKLSQHLEPPGDEFLRSDTLSGMSTPYYDNLAYKIYMAIYYDGGDPQSFNNWRSAINRLAKGHEDERF</sequence>
<organism evidence="1 2">
    <name type="scientific">Blautia hominis</name>
    <dbReference type="NCBI Taxonomy" id="2025493"/>
    <lineage>
        <taxon>Bacteria</taxon>
        <taxon>Bacillati</taxon>
        <taxon>Bacillota</taxon>
        <taxon>Clostridia</taxon>
        <taxon>Lachnospirales</taxon>
        <taxon>Lachnospiraceae</taxon>
        <taxon>Blautia</taxon>
    </lineage>
</organism>
<accession>A0ABQ0BFW2</accession>
<reference evidence="1 2" key="1">
    <citation type="submission" date="2024-04" db="EMBL/GenBank/DDBJ databases">
        <title>Defined microbial consortia suppress multidrug-resistant proinflammatory Enterobacteriaceae via ecological control.</title>
        <authorList>
            <person name="Furuichi M."/>
            <person name="Kawaguchi T."/>
            <person name="Pust M."/>
            <person name="Yasuma K."/>
            <person name="Plichta D."/>
            <person name="Hasegawa N."/>
            <person name="Ohya T."/>
            <person name="Bhattarai S."/>
            <person name="Sasajima S."/>
            <person name="Aoto Y."/>
            <person name="Tuganbaev T."/>
            <person name="Yaginuma M."/>
            <person name="Ueda M."/>
            <person name="Okahashi N."/>
            <person name="Amafuji K."/>
            <person name="Kiridooshi Y."/>
            <person name="Sugita K."/>
            <person name="Strazar M."/>
            <person name="Skelly A."/>
            <person name="Suda W."/>
            <person name="Hattori M."/>
            <person name="Nakamoto N."/>
            <person name="Caballero S."/>
            <person name="Norman J."/>
            <person name="Olle B."/>
            <person name="Tanoue T."/>
            <person name="Arita M."/>
            <person name="Bucci V."/>
            <person name="Atarashi K."/>
            <person name="Xavier R."/>
            <person name="Honda K."/>
        </authorList>
    </citation>
    <scope>NUCLEOTIDE SEQUENCE [LARGE SCALE GENOMIC DNA]</scope>
    <source>
        <strain evidence="2">k04-0078-D8-1</strain>
    </source>
</reference>
<evidence type="ECO:0000313" key="2">
    <source>
        <dbReference type="Proteomes" id="UP001600943"/>
    </source>
</evidence>
<comment type="caution">
    <text evidence="1">The sequence shown here is derived from an EMBL/GenBank/DDBJ whole genome shotgun (WGS) entry which is preliminary data.</text>
</comment>
<dbReference type="EMBL" id="BAABYW010000001">
    <property type="protein sequence ID" value="GAA6410316.1"/>
    <property type="molecule type" value="Genomic_DNA"/>
</dbReference>
<dbReference type="RefSeq" id="WP_390408668.1">
    <property type="nucleotide sequence ID" value="NZ_BAABYW010000001.1"/>
</dbReference>